<dbReference type="PANTHER" id="PTHR46401">
    <property type="entry name" value="GLYCOSYLTRANSFERASE WBBK-RELATED"/>
    <property type="match status" value="1"/>
</dbReference>
<dbReference type="EMBL" id="AP027142">
    <property type="protein sequence ID" value="BDV33150.1"/>
    <property type="molecule type" value="Genomic_DNA"/>
</dbReference>
<gene>
    <name evidence="3" type="ORF">SS37A_06790</name>
</gene>
<keyword evidence="1 3" id="KW-0808">Transferase</keyword>
<keyword evidence="4" id="KW-1185">Reference proteome</keyword>
<protein>
    <submittedName>
        <fullName evidence="3">Glycosyl transferase</fullName>
    </submittedName>
</protein>
<evidence type="ECO:0000259" key="2">
    <source>
        <dbReference type="Pfam" id="PF00534"/>
    </source>
</evidence>
<dbReference type="Gene3D" id="3.40.50.2000">
    <property type="entry name" value="Glycogen Phosphorylase B"/>
    <property type="match status" value="1"/>
</dbReference>
<dbReference type="Proteomes" id="UP001317629">
    <property type="component" value="Chromosome"/>
</dbReference>
<evidence type="ECO:0000313" key="4">
    <source>
        <dbReference type="Proteomes" id="UP001317629"/>
    </source>
</evidence>
<proteinExistence type="predicted"/>
<evidence type="ECO:0000256" key="1">
    <source>
        <dbReference type="ARBA" id="ARBA00022679"/>
    </source>
</evidence>
<evidence type="ECO:0000313" key="3">
    <source>
        <dbReference type="EMBL" id="BDV33150.1"/>
    </source>
</evidence>
<sequence>MPYGRSDVPLTDAATPVVYDVTRLVTRGLNPSPNGIDRVDFALARHFLAKGATPLVCTALGPRLSDTQKALATLEAIEAYWREAADADEDGVYHSVVAALAGEGAGPDAIRLDRKPGFERVSRNWRALRDWAFHLGRSISEAPNGAVYFNATQFLLDRQWYVRWLEARPDVKPVAFIHDLLPVDHPEFFRPIEATLHPRRNRNIARMAAGVVSASRAVAERFAAFATENGRADIPDCVAPLPVSPVFETPSASPEALRGRDYFIVCGTIEPRKNHLLLLNVWRELAKGGPAPKLIVVGKRGWLNENVVDMMTRCPSLRASVIEAGGLSTPGLRRLMAGARALLMPSFGEGFGLPVAEALAAGVPVIASDLDVFRELGGDAPDFLDPLDGLGWLQAVRDYRGPDSPRRAATLARMKASTIKSDPSDFFETIDRFVATIAARAN</sequence>
<dbReference type="GO" id="GO:0016740">
    <property type="term" value="F:transferase activity"/>
    <property type="evidence" value="ECO:0007669"/>
    <property type="project" value="UniProtKB-KW"/>
</dbReference>
<organism evidence="3 4">
    <name type="scientific">Methylocystis iwaonis</name>
    <dbReference type="NCBI Taxonomy" id="2885079"/>
    <lineage>
        <taxon>Bacteria</taxon>
        <taxon>Pseudomonadati</taxon>
        <taxon>Pseudomonadota</taxon>
        <taxon>Alphaproteobacteria</taxon>
        <taxon>Hyphomicrobiales</taxon>
        <taxon>Methylocystaceae</taxon>
        <taxon>Methylocystis</taxon>
    </lineage>
</organism>
<dbReference type="Pfam" id="PF00534">
    <property type="entry name" value="Glycos_transf_1"/>
    <property type="match status" value="1"/>
</dbReference>
<reference evidence="3 4" key="1">
    <citation type="journal article" date="2023" name="Int. J. Syst. Evol. Microbiol.">
        <title>Methylocystis iwaonis sp. nov., a type II methane-oxidizing bacterium from surface soil of a rice paddy field in Japan, and emended description of the genus Methylocystis (ex Whittenbury et al. 1970) Bowman et al. 1993.</title>
        <authorList>
            <person name="Kaise H."/>
            <person name="Sawadogo J.B."/>
            <person name="Alam M.S."/>
            <person name="Ueno C."/>
            <person name="Dianou D."/>
            <person name="Shinjo R."/>
            <person name="Asakawa S."/>
        </authorList>
    </citation>
    <scope>NUCLEOTIDE SEQUENCE [LARGE SCALE GENOMIC DNA]</scope>
    <source>
        <strain evidence="3 4">SS37A-Re</strain>
    </source>
</reference>
<name>A0ABM8E5G4_9HYPH</name>
<dbReference type="SUPFAM" id="SSF53756">
    <property type="entry name" value="UDP-Glycosyltransferase/glycogen phosphorylase"/>
    <property type="match status" value="1"/>
</dbReference>
<feature type="domain" description="Glycosyl transferase family 1" evidence="2">
    <location>
        <begin position="259"/>
        <end position="376"/>
    </location>
</feature>
<dbReference type="CDD" id="cd03809">
    <property type="entry name" value="GT4_MtfB-like"/>
    <property type="match status" value="1"/>
</dbReference>
<dbReference type="InterPro" id="IPR001296">
    <property type="entry name" value="Glyco_trans_1"/>
</dbReference>
<accession>A0ABM8E5G4</accession>
<dbReference type="PANTHER" id="PTHR46401:SF2">
    <property type="entry name" value="GLYCOSYLTRANSFERASE WBBK-RELATED"/>
    <property type="match status" value="1"/>
</dbReference>